<accession>A0A1Q2SKA1</accession>
<gene>
    <name evidence="1" type="ORF">TAO_0178</name>
</gene>
<organism evidence="1 2">
    <name type="scientific">Candidatus Nitrosoglobus terrae</name>
    <dbReference type="NCBI Taxonomy" id="1630141"/>
    <lineage>
        <taxon>Bacteria</taxon>
        <taxon>Pseudomonadati</taxon>
        <taxon>Pseudomonadota</taxon>
        <taxon>Gammaproteobacteria</taxon>
        <taxon>Chromatiales</taxon>
        <taxon>Chromatiaceae</taxon>
        <taxon>Candidatus Nitrosoglobus</taxon>
    </lineage>
</organism>
<sequence>MSHDRDSLQEFLDYLEQQRDELRVQIHLGKLEAQEEWEQIEEKWEKLKPTLNAIRDESIASSKNIFTSLTLAAEEIESGYKRVKKLLGK</sequence>
<dbReference type="EMBL" id="AP014836">
    <property type="protein sequence ID" value="BAW79548.1"/>
    <property type="molecule type" value="Genomic_DNA"/>
</dbReference>
<keyword evidence="2" id="KW-1185">Reference proteome</keyword>
<dbReference type="AlphaFoldDB" id="A0A1Q2SKA1"/>
<dbReference type="OrthoDB" id="6197894at2"/>
<name>A0A1Q2SKA1_9GAMM</name>
<dbReference type="KEGG" id="ntt:TAO_0178"/>
<reference evidence="1 2" key="1">
    <citation type="journal article" date="2017" name="ISME J.">
        <title>An acid-tolerant ammonia-oxidizing ?-proteobacterium from soil.</title>
        <authorList>
            <person name="Hayatsu M."/>
            <person name="Tago K."/>
            <person name="Uchiyama I."/>
            <person name="Toyoda A."/>
            <person name="Wang Y."/>
            <person name="Shimomura Y."/>
            <person name="Okubo T."/>
            <person name="Kurisu F."/>
            <person name="Hirono Y."/>
            <person name="Nonaka K."/>
            <person name="Akiyama H."/>
            <person name="Itoh T."/>
            <person name="Takami H."/>
        </authorList>
    </citation>
    <scope>NUCLEOTIDE SEQUENCE [LARGE SCALE GENOMIC DNA]</scope>
    <source>
        <strain evidence="1 2">TAO100</strain>
    </source>
</reference>
<proteinExistence type="predicted"/>
<dbReference type="Proteomes" id="UP000243679">
    <property type="component" value="Chromosome"/>
</dbReference>
<dbReference type="RefSeq" id="WP_096526200.1">
    <property type="nucleotide sequence ID" value="NZ_AP014836.1"/>
</dbReference>
<evidence type="ECO:0000313" key="2">
    <source>
        <dbReference type="Proteomes" id="UP000243679"/>
    </source>
</evidence>
<protein>
    <submittedName>
        <fullName evidence="1">Hypothetical conserved protein</fullName>
    </submittedName>
</protein>
<evidence type="ECO:0000313" key="1">
    <source>
        <dbReference type="EMBL" id="BAW79548.1"/>
    </source>
</evidence>